<dbReference type="PROSITE" id="PS51819">
    <property type="entry name" value="VOC"/>
    <property type="match status" value="2"/>
</dbReference>
<dbReference type="SUPFAM" id="SSF54593">
    <property type="entry name" value="Glyoxalase/Bleomycin resistance protein/Dihydroxybiphenyl dioxygenase"/>
    <property type="match status" value="1"/>
</dbReference>
<accession>A0A382QT33</accession>
<dbReference type="EMBL" id="UINC01116400">
    <property type="protein sequence ID" value="SVC88117.1"/>
    <property type="molecule type" value="Genomic_DNA"/>
</dbReference>
<feature type="domain" description="VOC" evidence="1">
    <location>
        <begin position="142"/>
        <end position="177"/>
    </location>
</feature>
<feature type="domain" description="VOC" evidence="1">
    <location>
        <begin position="26"/>
        <end position="137"/>
    </location>
</feature>
<evidence type="ECO:0000313" key="2">
    <source>
        <dbReference type="EMBL" id="SVC88117.1"/>
    </source>
</evidence>
<sequence length="177" mass="19687">MTGKTSLFALLTISLVGLSFPANAEVYHHVHHRSPDAVAAAQWYMDHMDCKDYGREGACMVDNVQILFYTDGVEPTGPSVGTGMDHIGFSFPDLEAKMAGWRAAGVNVLEDIREVEGLFKLSFVEDPWGTKIEVVEDHQWPGFHHIHLRSKDPAKTLAWYEDLFGGVPDKMKGRLTG</sequence>
<name>A0A382QT33_9ZZZZ</name>
<dbReference type="InterPro" id="IPR037523">
    <property type="entry name" value="VOC_core"/>
</dbReference>
<dbReference type="AlphaFoldDB" id="A0A382QT33"/>
<dbReference type="CDD" id="cd06587">
    <property type="entry name" value="VOC"/>
    <property type="match status" value="1"/>
</dbReference>
<reference evidence="2" key="1">
    <citation type="submission" date="2018-05" db="EMBL/GenBank/DDBJ databases">
        <authorList>
            <person name="Lanie J.A."/>
            <person name="Ng W.-L."/>
            <person name="Kazmierczak K.M."/>
            <person name="Andrzejewski T.M."/>
            <person name="Davidsen T.M."/>
            <person name="Wayne K.J."/>
            <person name="Tettelin H."/>
            <person name="Glass J.I."/>
            <person name="Rusch D."/>
            <person name="Podicherti R."/>
            <person name="Tsui H.-C.T."/>
            <person name="Winkler M.E."/>
        </authorList>
    </citation>
    <scope>NUCLEOTIDE SEQUENCE</scope>
</reference>
<gene>
    <name evidence="2" type="ORF">METZ01_LOCUS340971</name>
</gene>
<feature type="non-terminal residue" evidence="2">
    <location>
        <position position="177"/>
    </location>
</feature>
<evidence type="ECO:0000259" key="1">
    <source>
        <dbReference type="PROSITE" id="PS51819"/>
    </source>
</evidence>
<protein>
    <recommendedName>
        <fullName evidence="1">VOC domain-containing protein</fullName>
    </recommendedName>
</protein>
<organism evidence="2">
    <name type="scientific">marine metagenome</name>
    <dbReference type="NCBI Taxonomy" id="408172"/>
    <lineage>
        <taxon>unclassified sequences</taxon>
        <taxon>metagenomes</taxon>
        <taxon>ecological metagenomes</taxon>
    </lineage>
</organism>
<dbReference type="InterPro" id="IPR029068">
    <property type="entry name" value="Glyas_Bleomycin-R_OHBP_Dase"/>
</dbReference>
<dbReference type="Gene3D" id="3.10.180.10">
    <property type="entry name" value="2,3-Dihydroxybiphenyl 1,2-Dioxygenase, domain 1"/>
    <property type="match status" value="1"/>
</dbReference>
<proteinExistence type="predicted"/>